<keyword evidence="3" id="KW-1185">Reference proteome</keyword>
<gene>
    <name evidence="2" type="ORF">OKIOD_LOCUS5419</name>
</gene>
<proteinExistence type="predicted"/>
<name>A0ABN7S871_OIKDI</name>
<feature type="region of interest" description="Disordered" evidence="1">
    <location>
        <begin position="138"/>
        <end position="183"/>
    </location>
</feature>
<evidence type="ECO:0000313" key="3">
    <source>
        <dbReference type="Proteomes" id="UP001158576"/>
    </source>
</evidence>
<dbReference type="Proteomes" id="UP001158576">
    <property type="component" value="Chromosome XSR"/>
</dbReference>
<reference evidence="2 3" key="1">
    <citation type="submission" date="2021-04" db="EMBL/GenBank/DDBJ databases">
        <authorList>
            <person name="Bliznina A."/>
        </authorList>
    </citation>
    <scope>NUCLEOTIDE SEQUENCE [LARGE SCALE GENOMIC DNA]</scope>
</reference>
<organism evidence="2 3">
    <name type="scientific">Oikopleura dioica</name>
    <name type="common">Tunicate</name>
    <dbReference type="NCBI Taxonomy" id="34765"/>
    <lineage>
        <taxon>Eukaryota</taxon>
        <taxon>Metazoa</taxon>
        <taxon>Chordata</taxon>
        <taxon>Tunicata</taxon>
        <taxon>Appendicularia</taxon>
        <taxon>Copelata</taxon>
        <taxon>Oikopleuridae</taxon>
        <taxon>Oikopleura</taxon>
    </lineage>
</organism>
<feature type="compositionally biased region" description="Basic and acidic residues" evidence="1">
    <location>
        <begin position="150"/>
        <end position="163"/>
    </location>
</feature>
<accession>A0ABN7S871</accession>
<protein>
    <submittedName>
        <fullName evidence="2">Oidioi.mRNA.OKI2018_I69.XSR.g13861.t1.cds</fullName>
    </submittedName>
</protein>
<dbReference type="EMBL" id="OU015569">
    <property type="protein sequence ID" value="CAG5094781.1"/>
    <property type="molecule type" value="Genomic_DNA"/>
</dbReference>
<evidence type="ECO:0000313" key="2">
    <source>
        <dbReference type="EMBL" id="CAG5094781.1"/>
    </source>
</evidence>
<evidence type="ECO:0000256" key="1">
    <source>
        <dbReference type="SAM" id="MobiDB-lite"/>
    </source>
</evidence>
<sequence>MRTLESRIYRVLTNTNEPTPSEVWLNQLERQRADHEFGLQLNASTIIDRAERQKKPKAVEQLENTTEKSIKREHAIQLYKSINDRTKQQRKPKAVKQLGRELQTVEMVNDREVALQLYKCINERANLHKKFKEVGVQLGQNSKKSGRKRKNEEESPAKCENLAKRRKTISVRPEKRSTEDNNVWNGEPKGWDYISDCNARLFKQGKGELKKTMVLVLDNSYRNYRTDQRERANDFNGWKIFDKFGRPLGTLGEYIAKQNPKITNNDQYEDSFGEFTLNDPPSGEELYRTITCYLYGLATGYFRRYPTKQVFDWKVQTKVTLMTEDNNEIQMSELVGKNQDRFQLSHLSLSVRVAIAK</sequence>